<evidence type="ECO:0000256" key="3">
    <source>
        <dbReference type="ARBA" id="ARBA00023237"/>
    </source>
</evidence>
<keyword evidence="6" id="KW-0675">Receptor</keyword>
<dbReference type="Proteomes" id="UP001202134">
    <property type="component" value="Unassembled WGS sequence"/>
</dbReference>
<gene>
    <name evidence="6" type="ORF">L2737_04285</name>
</gene>
<protein>
    <submittedName>
        <fullName evidence="6">TonB-dependent receptor</fullName>
    </submittedName>
</protein>
<reference evidence="6 7" key="1">
    <citation type="submission" date="2022-01" db="EMBL/GenBank/DDBJ databases">
        <title>Whole genome-based taxonomy of the Shewanellaceae.</title>
        <authorList>
            <person name="Martin-Rodriguez A.J."/>
        </authorList>
    </citation>
    <scope>NUCLEOTIDE SEQUENCE [LARGE SCALE GENOMIC DNA]</scope>
    <source>
        <strain evidence="6 7">DSM 24955</strain>
    </source>
</reference>
<evidence type="ECO:0000256" key="1">
    <source>
        <dbReference type="ARBA" id="ARBA00004442"/>
    </source>
</evidence>
<accession>A0ABT0KL38</accession>
<dbReference type="EMBL" id="JAKIKU010000002">
    <property type="protein sequence ID" value="MCL1044552.1"/>
    <property type="molecule type" value="Genomic_DNA"/>
</dbReference>
<evidence type="ECO:0000259" key="5">
    <source>
        <dbReference type="Pfam" id="PF00593"/>
    </source>
</evidence>
<keyword evidence="2" id="KW-0472">Membrane</keyword>
<dbReference type="Pfam" id="PF00593">
    <property type="entry name" value="TonB_dep_Rec_b-barrel"/>
    <property type="match status" value="1"/>
</dbReference>
<dbReference type="InterPro" id="IPR000531">
    <property type="entry name" value="Beta-barrel_TonB"/>
</dbReference>
<feature type="domain" description="TonB-dependent receptor-like beta-barrel" evidence="5">
    <location>
        <begin position="224"/>
        <end position="661"/>
    </location>
</feature>
<dbReference type="Gene3D" id="2.40.170.20">
    <property type="entry name" value="TonB-dependent receptor, beta-barrel domain"/>
    <property type="match status" value="1"/>
</dbReference>
<name>A0ABT0KL38_9GAMM</name>
<dbReference type="SUPFAM" id="SSF56935">
    <property type="entry name" value="Porins"/>
    <property type="match status" value="1"/>
</dbReference>
<dbReference type="RefSeq" id="WP_248954908.1">
    <property type="nucleotide sequence ID" value="NZ_JAKIKU010000002.1"/>
</dbReference>
<sequence>MSKSQFSLSVIASAVLFVCHSGSSFAGTSVTASMDESNNTVVLTQPQTAPLHYRDSTIPLAFSGMTVLPSSQGQATAVTHRGAMSGIAITQDRVSFSPSPYAAPQLVLQPNLALQSKISALTLTDVAKGGMGSFGHVNYTTAQISPNELGGKANIEINENGDGHVGAIASGLNKEYGMMLAVDYQNTAEEVGFVSGFDNEQTQTDIMFKINADSLVGARNPQQTEFMYQYTDSDSGYSNVGLTAQDWGTNPGTRYSATQNDQQEGQRHKYQVSHIVDLTGGTQMVSDFYYQSYDEKKAQLNTLDGNFIGLTELQAIADFDTNPVGSNNLSSMLEDNHYAGYGLQTEGTSQYGEHQVTYGALYHSDKAEMKFGQQDWLWSDDRSLSSVNVDKAVMAYVDDVNVFTTTADAKLNYGALSFNLGLAFENVSTTREVSVEAYGIEAADFSDDGWIPSLEIAYTTGAWKAALAAKQAWSAASAGNASQQAQESMHYQLGLTYQTDSLNLGVNLYMQDFDNQHISCMWSMACDYSQRYVQENIEDVSVNGVDLSADYQFAFESFSIPLSVQYQYSQAEFGESGVNDLIGLYVKGEQLPWVPEQQLAISGGVIVGAFSFMAQGLYQSELGYATAFNGGEQIDGQWKVDIAANYHISTVHEVYLRIENVLDEDLVSQQSTLGINAQGEMLTYFGYQARF</sequence>
<keyword evidence="3" id="KW-0998">Cell outer membrane</keyword>
<comment type="caution">
    <text evidence="6">The sequence shown here is derived from an EMBL/GenBank/DDBJ whole genome shotgun (WGS) entry which is preliminary data.</text>
</comment>
<proteinExistence type="predicted"/>
<evidence type="ECO:0000256" key="2">
    <source>
        <dbReference type="ARBA" id="ARBA00023136"/>
    </source>
</evidence>
<keyword evidence="7" id="KW-1185">Reference proteome</keyword>
<feature type="chain" id="PRO_5046231095" evidence="4">
    <location>
        <begin position="27"/>
        <end position="691"/>
    </location>
</feature>
<comment type="subcellular location">
    <subcellularLocation>
        <location evidence="1">Cell outer membrane</location>
    </subcellularLocation>
</comment>
<evidence type="ECO:0000313" key="7">
    <source>
        <dbReference type="Proteomes" id="UP001202134"/>
    </source>
</evidence>
<feature type="signal peptide" evidence="4">
    <location>
        <begin position="1"/>
        <end position="26"/>
    </location>
</feature>
<evidence type="ECO:0000256" key="4">
    <source>
        <dbReference type="SAM" id="SignalP"/>
    </source>
</evidence>
<organism evidence="6 7">
    <name type="scientific">Shewanella electrodiphila</name>
    <dbReference type="NCBI Taxonomy" id="934143"/>
    <lineage>
        <taxon>Bacteria</taxon>
        <taxon>Pseudomonadati</taxon>
        <taxon>Pseudomonadota</taxon>
        <taxon>Gammaproteobacteria</taxon>
        <taxon>Alteromonadales</taxon>
        <taxon>Shewanellaceae</taxon>
        <taxon>Shewanella</taxon>
    </lineage>
</organism>
<keyword evidence="4" id="KW-0732">Signal</keyword>
<dbReference type="InterPro" id="IPR036942">
    <property type="entry name" value="Beta-barrel_TonB_sf"/>
</dbReference>
<evidence type="ECO:0000313" key="6">
    <source>
        <dbReference type="EMBL" id="MCL1044552.1"/>
    </source>
</evidence>